<evidence type="ECO:0008006" key="4">
    <source>
        <dbReference type="Google" id="ProtNLM"/>
    </source>
</evidence>
<dbReference type="OrthoDB" id="407428at2759"/>
<name>A0A7J6M443_PERCH</name>
<protein>
    <recommendedName>
        <fullName evidence="4">Immunoglobulin super DCC subclass member</fullName>
    </recommendedName>
</protein>
<accession>A0A7J6M443</accession>
<feature type="chain" id="PRO_5029915125" description="Immunoglobulin super DCC subclass member" evidence="1">
    <location>
        <begin position="21"/>
        <end position="333"/>
    </location>
</feature>
<gene>
    <name evidence="2" type="ORF">FOL47_004210</name>
</gene>
<proteinExistence type="predicted"/>
<evidence type="ECO:0000256" key="1">
    <source>
        <dbReference type="SAM" id="SignalP"/>
    </source>
</evidence>
<keyword evidence="1" id="KW-0732">Signal</keyword>
<evidence type="ECO:0000313" key="3">
    <source>
        <dbReference type="Proteomes" id="UP000591131"/>
    </source>
</evidence>
<keyword evidence="3" id="KW-1185">Reference proteome</keyword>
<feature type="signal peptide" evidence="1">
    <location>
        <begin position="1"/>
        <end position="20"/>
    </location>
</feature>
<dbReference type="Proteomes" id="UP000591131">
    <property type="component" value="Unassembled WGS sequence"/>
</dbReference>
<dbReference type="AlphaFoldDB" id="A0A7J6M443"/>
<dbReference type="EMBL" id="JAAPAO010000240">
    <property type="protein sequence ID" value="KAF4666235.1"/>
    <property type="molecule type" value="Genomic_DNA"/>
</dbReference>
<reference evidence="2 3" key="1">
    <citation type="submission" date="2020-04" db="EMBL/GenBank/DDBJ databases">
        <title>Perkinsus chesapeaki whole genome sequence.</title>
        <authorList>
            <person name="Bogema D.R."/>
        </authorList>
    </citation>
    <scope>NUCLEOTIDE SEQUENCE [LARGE SCALE GENOMIC DNA]</scope>
    <source>
        <strain evidence="2">ATCC PRA-425</strain>
    </source>
</reference>
<organism evidence="2 3">
    <name type="scientific">Perkinsus chesapeaki</name>
    <name type="common">Clam parasite</name>
    <name type="synonym">Perkinsus andrewsi</name>
    <dbReference type="NCBI Taxonomy" id="330153"/>
    <lineage>
        <taxon>Eukaryota</taxon>
        <taxon>Sar</taxon>
        <taxon>Alveolata</taxon>
        <taxon>Perkinsozoa</taxon>
        <taxon>Perkinsea</taxon>
        <taxon>Perkinsida</taxon>
        <taxon>Perkinsidae</taxon>
        <taxon>Perkinsus</taxon>
    </lineage>
</organism>
<evidence type="ECO:0000313" key="2">
    <source>
        <dbReference type="EMBL" id="KAF4666235.1"/>
    </source>
</evidence>
<comment type="caution">
    <text evidence="2">The sequence shown here is derived from an EMBL/GenBank/DDBJ whole genome shotgun (WGS) entry which is preliminary data.</text>
</comment>
<sequence>MLRLISFVIFGVSPIALLFAQEQGEAWDDYCRYHNGAMSTCAILSNSEMGCTPEGPACGRGEVPPVAIFGIIVDEAATTITSTSTTSTPSPRIDVNQIRDSCDHYCQAVNNDEDSYCKWWLENAVCIGGDQPCGTPSLCELPRTSNPTEGAEEAEGDGLYYEECDVMCQSINNDDSSFCKWWLDIPVCKHGNQPCGNADECRSKEWPLPRPAPQDTEEVPGHPRHSPACDSHCQSLNDDSSYCKWWKAEPVCRGGDQPCGPSDCSPGDFTTSTAPPERHSGPDMNCDAYCRDLNPTTTAGESYCKWWMHVPVCKNGDQQCNPSVCSQYSTSVP</sequence>